<organism evidence="1 2">
    <name type="scientific">Dallia pectoralis</name>
    <name type="common">Alaska blackfish</name>
    <dbReference type="NCBI Taxonomy" id="75939"/>
    <lineage>
        <taxon>Eukaryota</taxon>
        <taxon>Metazoa</taxon>
        <taxon>Chordata</taxon>
        <taxon>Craniata</taxon>
        <taxon>Vertebrata</taxon>
        <taxon>Euteleostomi</taxon>
        <taxon>Actinopterygii</taxon>
        <taxon>Neopterygii</taxon>
        <taxon>Teleostei</taxon>
        <taxon>Protacanthopterygii</taxon>
        <taxon>Esociformes</taxon>
        <taxon>Umbridae</taxon>
        <taxon>Dallia</taxon>
    </lineage>
</organism>
<protein>
    <submittedName>
        <fullName evidence="1">Uncharacterized protein</fullName>
    </submittedName>
</protein>
<evidence type="ECO:0000313" key="1">
    <source>
        <dbReference type="EMBL" id="KAJ8014162.1"/>
    </source>
</evidence>
<dbReference type="EMBL" id="CM055730">
    <property type="protein sequence ID" value="KAJ8014162.1"/>
    <property type="molecule type" value="Genomic_DNA"/>
</dbReference>
<dbReference type="Proteomes" id="UP001157502">
    <property type="component" value="Chromosome 3"/>
</dbReference>
<reference evidence="1" key="1">
    <citation type="submission" date="2021-05" db="EMBL/GenBank/DDBJ databases">
        <authorList>
            <person name="Pan Q."/>
            <person name="Jouanno E."/>
            <person name="Zahm M."/>
            <person name="Klopp C."/>
            <person name="Cabau C."/>
            <person name="Louis A."/>
            <person name="Berthelot C."/>
            <person name="Parey E."/>
            <person name="Roest Crollius H."/>
            <person name="Montfort J."/>
            <person name="Robinson-Rechavi M."/>
            <person name="Bouchez O."/>
            <person name="Lampietro C."/>
            <person name="Lopez Roques C."/>
            <person name="Donnadieu C."/>
            <person name="Postlethwait J."/>
            <person name="Bobe J."/>
            <person name="Dillon D."/>
            <person name="Chandos A."/>
            <person name="von Hippel F."/>
            <person name="Guiguen Y."/>
        </authorList>
    </citation>
    <scope>NUCLEOTIDE SEQUENCE</scope>
    <source>
        <strain evidence="1">YG-Jan2019</strain>
    </source>
</reference>
<comment type="caution">
    <text evidence="1">The sequence shown here is derived from an EMBL/GenBank/DDBJ whole genome shotgun (WGS) entry which is preliminary data.</text>
</comment>
<evidence type="ECO:0000313" key="2">
    <source>
        <dbReference type="Proteomes" id="UP001157502"/>
    </source>
</evidence>
<keyword evidence="2" id="KW-1185">Reference proteome</keyword>
<proteinExistence type="predicted"/>
<accession>A0ACC2HDX3</accession>
<name>A0ACC2HDX3_DALPE</name>
<gene>
    <name evidence="1" type="ORF">DPEC_G00037380</name>
</gene>
<sequence>MVKKWTRLARNYSLGAPSSPCPTPADGPLPVPYDTSSSTASGKGPPACLSLASSSGSYQGKLEEHMLGGPGLCVEPLFSQQQNKGRLGKEAQVALKGGKVTPALGGWPAPLGRGREGKTVIQQPPPPTVAHLCLVTWSESM</sequence>